<dbReference type="Gene3D" id="3.30.40.10">
    <property type="entry name" value="Zinc/RING finger domain, C3HC4 (zinc finger)"/>
    <property type="match status" value="1"/>
</dbReference>
<sequence length="270" mass="30052">MFRNATPPRREPNSDDFLNELVSRDFSSPSIPSQTPHRLNNALRLPPINSPFNNPPVRLGPNYRRVTPGLRIPPVSRQEAPTAQTGENSESESSNSDLPSMSSHARSGRAKRSSARTTELALPTLSSPASQSRRRRGSVISSSGVKRKREESEDLFGVDLEVVDLVDKEEVPEEVCSKNKPKNYVKLGSFQCVICMDDVTDLTVTYCGHLFCAECLHNALNVDATKRVCPICRQKIDNKPSNGKFTAKAKGYFPLELKLTTKRNLRRNNS</sequence>
<feature type="domain" description="RING-type" evidence="6">
    <location>
        <begin position="192"/>
        <end position="233"/>
    </location>
</feature>
<feature type="compositionally biased region" description="Low complexity" evidence="5">
    <location>
        <begin position="87"/>
        <end position="105"/>
    </location>
</feature>
<accession>A0AAN6X135</accession>
<organism evidence="7 8">
    <name type="scientific">Podospora australis</name>
    <dbReference type="NCBI Taxonomy" id="1536484"/>
    <lineage>
        <taxon>Eukaryota</taxon>
        <taxon>Fungi</taxon>
        <taxon>Dikarya</taxon>
        <taxon>Ascomycota</taxon>
        <taxon>Pezizomycotina</taxon>
        <taxon>Sordariomycetes</taxon>
        <taxon>Sordariomycetidae</taxon>
        <taxon>Sordariales</taxon>
        <taxon>Podosporaceae</taxon>
        <taxon>Podospora</taxon>
    </lineage>
</organism>
<keyword evidence="1" id="KW-0479">Metal-binding</keyword>
<dbReference type="PANTHER" id="PTHR47094:SF1">
    <property type="entry name" value="RING-TYPE E3 UBIQUITIN TRANSFERASE"/>
    <property type="match status" value="1"/>
</dbReference>
<dbReference type="GO" id="GO:0033768">
    <property type="term" value="C:SUMO-targeted ubiquitin ligase complex"/>
    <property type="evidence" value="ECO:0007669"/>
    <property type="project" value="TreeGrafter"/>
</dbReference>
<dbReference type="GO" id="GO:0032183">
    <property type="term" value="F:SUMO binding"/>
    <property type="evidence" value="ECO:0007669"/>
    <property type="project" value="TreeGrafter"/>
</dbReference>
<dbReference type="Pfam" id="PF13920">
    <property type="entry name" value="zf-C3HC4_3"/>
    <property type="match status" value="1"/>
</dbReference>
<dbReference type="GO" id="GO:0061630">
    <property type="term" value="F:ubiquitin protein ligase activity"/>
    <property type="evidence" value="ECO:0007669"/>
    <property type="project" value="InterPro"/>
</dbReference>
<dbReference type="SUPFAM" id="SSF57850">
    <property type="entry name" value="RING/U-box"/>
    <property type="match status" value="1"/>
</dbReference>
<keyword evidence="2 4" id="KW-0863">Zinc-finger</keyword>
<dbReference type="AlphaFoldDB" id="A0AAN6X135"/>
<evidence type="ECO:0000313" key="8">
    <source>
        <dbReference type="Proteomes" id="UP001302126"/>
    </source>
</evidence>
<feature type="region of interest" description="Disordered" evidence="5">
    <location>
        <begin position="1"/>
        <end position="146"/>
    </location>
</feature>
<dbReference type="GO" id="GO:0006511">
    <property type="term" value="P:ubiquitin-dependent protein catabolic process"/>
    <property type="evidence" value="ECO:0007669"/>
    <property type="project" value="TreeGrafter"/>
</dbReference>
<keyword evidence="8" id="KW-1185">Reference proteome</keyword>
<dbReference type="PROSITE" id="PS00518">
    <property type="entry name" value="ZF_RING_1"/>
    <property type="match status" value="1"/>
</dbReference>
<feature type="compositionally biased region" description="Polar residues" evidence="5">
    <location>
        <begin position="25"/>
        <end position="38"/>
    </location>
</feature>
<reference evidence="7" key="1">
    <citation type="journal article" date="2023" name="Mol. Phylogenet. Evol.">
        <title>Genome-scale phylogeny and comparative genomics of the fungal order Sordariales.</title>
        <authorList>
            <person name="Hensen N."/>
            <person name="Bonometti L."/>
            <person name="Westerberg I."/>
            <person name="Brannstrom I.O."/>
            <person name="Guillou S."/>
            <person name="Cros-Aarteil S."/>
            <person name="Calhoun S."/>
            <person name="Haridas S."/>
            <person name="Kuo A."/>
            <person name="Mondo S."/>
            <person name="Pangilinan J."/>
            <person name="Riley R."/>
            <person name="LaButti K."/>
            <person name="Andreopoulos B."/>
            <person name="Lipzen A."/>
            <person name="Chen C."/>
            <person name="Yan M."/>
            <person name="Daum C."/>
            <person name="Ng V."/>
            <person name="Clum A."/>
            <person name="Steindorff A."/>
            <person name="Ohm R.A."/>
            <person name="Martin F."/>
            <person name="Silar P."/>
            <person name="Natvig D.O."/>
            <person name="Lalanne C."/>
            <person name="Gautier V."/>
            <person name="Ament-Velasquez S.L."/>
            <person name="Kruys A."/>
            <person name="Hutchinson M.I."/>
            <person name="Powell A.J."/>
            <person name="Barry K."/>
            <person name="Miller A.N."/>
            <person name="Grigoriev I.V."/>
            <person name="Debuchy R."/>
            <person name="Gladieux P."/>
            <person name="Hiltunen Thoren M."/>
            <person name="Johannesson H."/>
        </authorList>
    </citation>
    <scope>NUCLEOTIDE SEQUENCE</scope>
    <source>
        <strain evidence="7">PSN309</strain>
    </source>
</reference>
<evidence type="ECO:0000256" key="4">
    <source>
        <dbReference type="PROSITE-ProRule" id="PRU00175"/>
    </source>
</evidence>
<evidence type="ECO:0000256" key="3">
    <source>
        <dbReference type="ARBA" id="ARBA00022833"/>
    </source>
</evidence>
<dbReference type="EMBL" id="MU864356">
    <property type="protein sequence ID" value="KAK4192034.1"/>
    <property type="molecule type" value="Genomic_DNA"/>
</dbReference>
<dbReference type="GO" id="GO:0140082">
    <property type="term" value="F:SUMO-ubiquitin ligase activity"/>
    <property type="evidence" value="ECO:0007669"/>
    <property type="project" value="TreeGrafter"/>
</dbReference>
<evidence type="ECO:0000256" key="2">
    <source>
        <dbReference type="ARBA" id="ARBA00022771"/>
    </source>
</evidence>
<keyword evidence="3" id="KW-0862">Zinc</keyword>
<proteinExistence type="predicted"/>
<reference evidence="7" key="2">
    <citation type="submission" date="2023-05" db="EMBL/GenBank/DDBJ databases">
        <authorList>
            <consortium name="Lawrence Berkeley National Laboratory"/>
            <person name="Steindorff A."/>
            <person name="Hensen N."/>
            <person name="Bonometti L."/>
            <person name="Westerberg I."/>
            <person name="Brannstrom I.O."/>
            <person name="Guillou S."/>
            <person name="Cros-Aarteil S."/>
            <person name="Calhoun S."/>
            <person name="Haridas S."/>
            <person name="Kuo A."/>
            <person name="Mondo S."/>
            <person name="Pangilinan J."/>
            <person name="Riley R."/>
            <person name="Labutti K."/>
            <person name="Andreopoulos B."/>
            <person name="Lipzen A."/>
            <person name="Chen C."/>
            <person name="Yanf M."/>
            <person name="Daum C."/>
            <person name="Ng V."/>
            <person name="Clum A."/>
            <person name="Ohm R."/>
            <person name="Martin F."/>
            <person name="Silar P."/>
            <person name="Natvig D."/>
            <person name="Lalanne C."/>
            <person name="Gautier V."/>
            <person name="Ament-Velasquez S.L."/>
            <person name="Kruys A."/>
            <person name="Hutchinson M.I."/>
            <person name="Powell A.J."/>
            <person name="Barry K."/>
            <person name="Miller A.N."/>
            <person name="Grigoriev I.V."/>
            <person name="Debuchy R."/>
            <person name="Gladieux P."/>
            <person name="Thoren M.H."/>
            <person name="Johannesson H."/>
        </authorList>
    </citation>
    <scope>NUCLEOTIDE SEQUENCE</scope>
    <source>
        <strain evidence="7">PSN309</strain>
    </source>
</reference>
<evidence type="ECO:0000259" key="6">
    <source>
        <dbReference type="PROSITE" id="PS50089"/>
    </source>
</evidence>
<dbReference type="PANTHER" id="PTHR47094">
    <property type="entry name" value="ELFLESS, ISOFORM B"/>
    <property type="match status" value="1"/>
</dbReference>
<evidence type="ECO:0000313" key="7">
    <source>
        <dbReference type="EMBL" id="KAK4192034.1"/>
    </source>
</evidence>
<gene>
    <name evidence="7" type="ORF">QBC35DRAFT_261257</name>
</gene>
<dbReference type="InterPro" id="IPR001841">
    <property type="entry name" value="Znf_RING"/>
</dbReference>
<name>A0AAN6X135_9PEZI</name>
<dbReference type="InterPro" id="IPR049627">
    <property type="entry name" value="SLX8"/>
</dbReference>
<dbReference type="Proteomes" id="UP001302126">
    <property type="component" value="Unassembled WGS sequence"/>
</dbReference>
<protein>
    <recommendedName>
        <fullName evidence="6">RING-type domain-containing protein</fullName>
    </recommendedName>
</protein>
<comment type="caution">
    <text evidence="7">The sequence shown here is derived from an EMBL/GenBank/DDBJ whole genome shotgun (WGS) entry which is preliminary data.</text>
</comment>
<dbReference type="PROSITE" id="PS50089">
    <property type="entry name" value="ZF_RING_2"/>
    <property type="match status" value="1"/>
</dbReference>
<evidence type="ECO:0000256" key="1">
    <source>
        <dbReference type="ARBA" id="ARBA00022723"/>
    </source>
</evidence>
<dbReference type="GO" id="GO:0008270">
    <property type="term" value="F:zinc ion binding"/>
    <property type="evidence" value="ECO:0007669"/>
    <property type="project" value="UniProtKB-KW"/>
</dbReference>
<dbReference type="InterPro" id="IPR013083">
    <property type="entry name" value="Znf_RING/FYVE/PHD"/>
</dbReference>
<dbReference type="SMART" id="SM00184">
    <property type="entry name" value="RING"/>
    <property type="match status" value="1"/>
</dbReference>
<evidence type="ECO:0000256" key="5">
    <source>
        <dbReference type="SAM" id="MobiDB-lite"/>
    </source>
</evidence>
<dbReference type="InterPro" id="IPR017907">
    <property type="entry name" value="Znf_RING_CS"/>
</dbReference>